<dbReference type="SUPFAM" id="SSF48452">
    <property type="entry name" value="TPR-like"/>
    <property type="match status" value="1"/>
</dbReference>
<dbReference type="Gene3D" id="3.40.50.300">
    <property type="entry name" value="P-loop containing nucleotide triphosphate hydrolases"/>
    <property type="match status" value="1"/>
</dbReference>
<reference evidence="2" key="2">
    <citation type="submission" date="2021-08" db="EMBL/GenBank/DDBJ databases">
        <authorList>
            <person name="Gostincar C."/>
            <person name="Sun X."/>
            <person name="Song Z."/>
            <person name="Gunde-Cimerman N."/>
        </authorList>
    </citation>
    <scope>NUCLEOTIDE SEQUENCE</scope>
    <source>
        <strain evidence="2">EXF-9298</strain>
    </source>
</reference>
<gene>
    <name evidence="2" type="ORF">KCU98_g3708</name>
</gene>
<name>A0A9P8JZX8_AURME</name>
<dbReference type="InterPro" id="IPR011990">
    <property type="entry name" value="TPR-like_helical_dom_sf"/>
</dbReference>
<dbReference type="GO" id="GO:0003824">
    <property type="term" value="F:catalytic activity"/>
    <property type="evidence" value="ECO:0007669"/>
    <property type="project" value="InterPro"/>
</dbReference>
<dbReference type="SUPFAM" id="SSF52540">
    <property type="entry name" value="P-loop containing nucleoside triphosphate hydrolases"/>
    <property type="match status" value="1"/>
</dbReference>
<accession>A0A9P8JZX8</accession>
<dbReference type="PANTHER" id="PTHR46082">
    <property type="entry name" value="ATP/GTP-BINDING PROTEIN-RELATED"/>
    <property type="match status" value="1"/>
</dbReference>
<dbReference type="InterPro" id="IPR027417">
    <property type="entry name" value="P-loop_NTPase"/>
</dbReference>
<dbReference type="InterPro" id="IPR035994">
    <property type="entry name" value="Nucleoside_phosphorylase_sf"/>
</dbReference>
<dbReference type="Gene3D" id="1.25.40.10">
    <property type="entry name" value="Tetratricopeptide repeat domain"/>
    <property type="match status" value="1"/>
</dbReference>
<dbReference type="PANTHER" id="PTHR46082:SF11">
    <property type="entry name" value="AAA+ ATPASE DOMAIN-CONTAINING PROTEIN-RELATED"/>
    <property type="match status" value="1"/>
</dbReference>
<evidence type="ECO:0000256" key="1">
    <source>
        <dbReference type="SAM" id="SignalP"/>
    </source>
</evidence>
<evidence type="ECO:0000313" key="2">
    <source>
        <dbReference type="EMBL" id="KAG9986901.1"/>
    </source>
</evidence>
<dbReference type="Gene3D" id="3.40.50.1580">
    <property type="entry name" value="Nucleoside phosphorylase domain"/>
    <property type="match status" value="1"/>
</dbReference>
<reference evidence="2" key="1">
    <citation type="journal article" date="2021" name="J Fungi (Basel)">
        <title>Virulence traits and population genomics of the black yeast Aureobasidium melanogenum.</title>
        <authorList>
            <person name="Cernosa A."/>
            <person name="Sun X."/>
            <person name="Gostincar C."/>
            <person name="Fang C."/>
            <person name="Gunde-Cimerman N."/>
            <person name="Song Z."/>
        </authorList>
    </citation>
    <scope>NUCLEOTIDE SEQUENCE</scope>
    <source>
        <strain evidence="2">EXF-9298</strain>
    </source>
</reference>
<feature type="signal peptide" evidence="1">
    <location>
        <begin position="1"/>
        <end position="15"/>
    </location>
</feature>
<sequence length="1267" mass="140552">MALTLAHIQIGWISALSIEALLAEIMLDELIEQTIPLPPNDNNIYRYGRIKINGSDASHIVAIAQLPLSTTGKASAATVANNMHRTFPNLKFGIMVGIAGGVWTAKEDLRLGDVVVGVPDDGGPGIIQYDLGKSVQDGELVTKGNMNKAPDVLRSAAGVLQRKHMQKPGDYVSSLEIAEVKRHASRPSVDNLFTKTYIHRGGGSCEDCDKAHLITRPQRLDLNPRVHYGAVASGDQVVKDAVFAAKIRAKHKIICFEMEAAGLDAFPCLVIRGISDYADTHKNDDWHAYAAASAAAYAKELLSVVPLTDVAELPHTGNIHWNVPRAPNPLFTGRQALMDDMKKHLIAEPKKNDRPVFVLQGIGGAGKSEAAIKFATENQDNFWGIFWIDADNKQSAEQGFAEIAKMQTPPLIDTTSKGVLRWLANIKESWLLILDNCDDSMMDFAVYMPSRGGSIILTTRLIECKILGTGANLDDLGRDTATQLLLRACGYGRDNQEAHIPAAKVVVSTLGQHALALVHAGAYIKKGLCTLDEYVLSFRKEQARLMKFNPQQQASRYGSVYATFEVSAEALASSEDHDCALALRLLNLLAFLNREAVEEDIFSRASDQCHKMEKAWKKNGMQYPKCPTVSSMEYDRVTDELGRIDHLHIWHCEKARSSGVVEHQATTRLRFARTRLADLSLIRVDDNKISMHPLVHEWARTRLDKAALTIAWEQTVSILALSAVDLYWTTRRGARLGESYGAIHRDAICEAGDYQGALTLFEPLYECYSQLSILKDLQMECLFENLVLVHKNLGNSEQAIFFAEKNFQLWKTNPPDSTRRLQALAILSVLYIDEHAKEAVALLEDNVTLYYKTSSPNPHWIIIMMVLAQGYIRLKKPNGAMSHLAQARSQLDRFLADDTPPPWLAPAMGLTADIYFALEEFSIGATLLEKRVNLQSSYLRLDDNRRLSSLRKLAQVYTRLEDSRKLKQVVELLEEVIDDGQKTIHTDFKDSKLTGKVLAYAQWNLAQARRTRQSVVGIRGQQSGQEEAASNPSASTVATELTMPPQGRLPCAQVADLHTDQSPRRAKEYKTVLVDRSRLKNTTVSSTPIPKIVNPSAAESTGIPGYLRETTASRRARETISQAKAEIMNRLLIDSDIDEEDTWDFVFVDSIDHCYNKPSAVPVKAPSNSDSPFISKTPHECAQLLLELRKDTDSEIIPHYSMIMDERSLQDDTVLLVTAGIDAPVYTVRATFGASAQAIVLYLTGHRGIEEDIESASQEDDGVYHGR</sequence>
<dbReference type="Proteomes" id="UP000729357">
    <property type="component" value="Unassembled WGS sequence"/>
</dbReference>
<dbReference type="AlphaFoldDB" id="A0A9P8JZX8"/>
<dbReference type="InterPro" id="IPR053137">
    <property type="entry name" value="NLR-like"/>
</dbReference>
<dbReference type="EMBL" id="JAHFXS010000266">
    <property type="protein sequence ID" value="KAG9986901.1"/>
    <property type="molecule type" value="Genomic_DNA"/>
</dbReference>
<organism evidence="2 3">
    <name type="scientific">Aureobasidium melanogenum</name>
    <name type="common">Aureobasidium pullulans var. melanogenum</name>
    <dbReference type="NCBI Taxonomy" id="46634"/>
    <lineage>
        <taxon>Eukaryota</taxon>
        <taxon>Fungi</taxon>
        <taxon>Dikarya</taxon>
        <taxon>Ascomycota</taxon>
        <taxon>Pezizomycotina</taxon>
        <taxon>Dothideomycetes</taxon>
        <taxon>Dothideomycetidae</taxon>
        <taxon>Dothideales</taxon>
        <taxon>Saccotheciaceae</taxon>
        <taxon>Aureobasidium</taxon>
    </lineage>
</organism>
<feature type="chain" id="PRO_5040168753" evidence="1">
    <location>
        <begin position="16"/>
        <end position="1267"/>
    </location>
</feature>
<keyword evidence="3" id="KW-1185">Reference proteome</keyword>
<protein>
    <submittedName>
        <fullName evidence="2">Purine and uridine phosphorylase</fullName>
    </submittedName>
</protein>
<evidence type="ECO:0000313" key="3">
    <source>
        <dbReference type="Proteomes" id="UP000729357"/>
    </source>
</evidence>
<comment type="caution">
    <text evidence="2">The sequence shown here is derived from an EMBL/GenBank/DDBJ whole genome shotgun (WGS) entry which is preliminary data.</text>
</comment>
<proteinExistence type="predicted"/>
<feature type="non-terminal residue" evidence="2">
    <location>
        <position position="1267"/>
    </location>
</feature>
<keyword evidence="1" id="KW-0732">Signal</keyword>
<dbReference type="GO" id="GO:0009116">
    <property type="term" value="P:nucleoside metabolic process"/>
    <property type="evidence" value="ECO:0007669"/>
    <property type="project" value="InterPro"/>
</dbReference>
<dbReference type="SUPFAM" id="SSF53167">
    <property type="entry name" value="Purine and uridine phosphorylases"/>
    <property type="match status" value="1"/>
</dbReference>